<evidence type="ECO:0000256" key="7">
    <source>
        <dbReference type="SAM" id="Phobius"/>
    </source>
</evidence>
<dbReference type="CDD" id="cd00156">
    <property type="entry name" value="REC"/>
    <property type="match status" value="1"/>
</dbReference>
<dbReference type="InterPro" id="IPR003661">
    <property type="entry name" value="HisK_dim/P_dom"/>
</dbReference>
<dbReference type="SMART" id="SM00387">
    <property type="entry name" value="HATPase_c"/>
    <property type="match status" value="1"/>
</dbReference>
<evidence type="ECO:0000259" key="9">
    <source>
        <dbReference type="PROSITE" id="PS50110"/>
    </source>
</evidence>
<dbReference type="EC" id="2.7.13.3" evidence="2"/>
<evidence type="ECO:0000259" key="8">
    <source>
        <dbReference type="PROSITE" id="PS50109"/>
    </source>
</evidence>
<dbReference type="PROSITE" id="PS50109">
    <property type="entry name" value="HIS_KIN"/>
    <property type="match status" value="1"/>
</dbReference>
<feature type="transmembrane region" description="Helical" evidence="7">
    <location>
        <begin position="143"/>
        <end position="162"/>
    </location>
</feature>
<dbReference type="InterPro" id="IPR004358">
    <property type="entry name" value="Sig_transdc_His_kin-like_C"/>
</dbReference>
<feature type="transmembrane region" description="Helical" evidence="7">
    <location>
        <begin position="28"/>
        <end position="51"/>
    </location>
</feature>
<dbReference type="InterPro" id="IPR003594">
    <property type="entry name" value="HATPase_dom"/>
</dbReference>
<protein>
    <recommendedName>
        <fullName evidence="2">histidine kinase</fullName>
        <ecNumber evidence="2">2.7.13.3</ecNumber>
    </recommendedName>
</protein>
<dbReference type="EMBL" id="JANCLU010000012">
    <property type="protein sequence ID" value="MCP8939505.1"/>
    <property type="molecule type" value="Genomic_DNA"/>
</dbReference>
<gene>
    <name evidence="10" type="ORF">NK718_13345</name>
</gene>
<keyword evidence="11" id="KW-1185">Reference proteome</keyword>
<dbReference type="Pfam" id="PF00512">
    <property type="entry name" value="HisKA"/>
    <property type="match status" value="1"/>
</dbReference>
<evidence type="ECO:0000256" key="5">
    <source>
        <dbReference type="ARBA" id="ARBA00022777"/>
    </source>
</evidence>
<dbReference type="InterPro" id="IPR011006">
    <property type="entry name" value="CheY-like_superfamily"/>
</dbReference>
<keyword evidence="7" id="KW-0472">Membrane</keyword>
<dbReference type="SUPFAM" id="SSF52172">
    <property type="entry name" value="CheY-like"/>
    <property type="match status" value="1"/>
</dbReference>
<feature type="modified residue" description="4-aspartylphosphate" evidence="6">
    <location>
        <position position="520"/>
    </location>
</feature>
<dbReference type="CDD" id="cd00082">
    <property type="entry name" value="HisKA"/>
    <property type="match status" value="1"/>
</dbReference>
<reference evidence="10 11" key="1">
    <citation type="submission" date="2022-07" db="EMBL/GenBank/DDBJ databases">
        <authorList>
            <person name="Li W.-J."/>
            <person name="Deng Q.-Q."/>
        </authorList>
    </citation>
    <scope>NUCLEOTIDE SEQUENCE [LARGE SCALE GENOMIC DNA]</scope>
    <source>
        <strain evidence="10 11">SYSU M60028</strain>
    </source>
</reference>
<feature type="transmembrane region" description="Helical" evidence="7">
    <location>
        <begin position="118"/>
        <end position="136"/>
    </location>
</feature>
<dbReference type="SUPFAM" id="SSF55874">
    <property type="entry name" value="ATPase domain of HSP90 chaperone/DNA topoisomerase II/histidine kinase"/>
    <property type="match status" value="1"/>
</dbReference>
<dbReference type="Proteomes" id="UP001205890">
    <property type="component" value="Unassembled WGS sequence"/>
</dbReference>
<keyword evidence="5" id="KW-0418">Kinase</keyword>
<dbReference type="SMART" id="SM00448">
    <property type="entry name" value="REC"/>
    <property type="match status" value="1"/>
</dbReference>
<keyword evidence="7" id="KW-0812">Transmembrane</keyword>
<feature type="domain" description="Histidine kinase" evidence="8">
    <location>
        <begin position="230"/>
        <end position="442"/>
    </location>
</feature>
<keyword evidence="3 6" id="KW-0597">Phosphoprotein</keyword>
<organism evidence="10 11">
    <name type="scientific">Alsobacter ponti</name>
    <dbReference type="NCBI Taxonomy" id="2962936"/>
    <lineage>
        <taxon>Bacteria</taxon>
        <taxon>Pseudomonadati</taxon>
        <taxon>Pseudomonadota</taxon>
        <taxon>Alphaproteobacteria</taxon>
        <taxon>Hyphomicrobiales</taxon>
        <taxon>Alsobacteraceae</taxon>
        <taxon>Alsobacter</taxon>
    </lineage>
</organism>
<dbReference type="Pfam" id="PF00072">
    <property type="entry name" value="Response_reg"/>
    <property type="match status" value="1"/>
</dbReference>
<keyword evidence="10" id="KW-0547">Nucleotide-binding</keyword>
<dbReference type="RefSeq" id="WP_254743117.1">
    <property type="nucleotide sequence ID" value="NZ_JANCLU010000012.1"/>
</dbReference>
<dbReference type="Gene3D" id="1.10.287.130">
    <property type="match status" value="1"/>
</dbReference>
<comment type="caution">
    <text evidence="10">The sequence shown here is derived from an EMBL/GenBank/DDBJ whole genome shotgun (WGS) entry which is preliminary data.</text>
</comment>
<dbReference type="PANTHER" id="PTHR43047">
    <property type="entry name" value="TWO-COMPONENT HISTIDINE PROTEIN KINASE"/>
    <property type="match status" value="1"/>
</dbReference>
<feature type="domain" description="Response regulatory" evidence="9">
    <location>
        <begin position="469"/>
        <end position="582"/>
    </location>
</feature>
<dbReference type="GO" id="GO:0005524">
    <property type="term" value="F:ATP binding"/>
    <property type="evidence" value="ECO:0007669"/>
    <property type="project" value="UniProtKB-KW"/>
</dbReference>
<dbReference type="InterPro" id="IPR001789">
    <property type="entry name" value="Sig_transdc_resp-reg_receiver"/>
</dbReference>
<dbReference type="Gene3D" id="3.40.50.2300">
    <property type="match status" value="1"/>
</dbReference>
<name>A0ABT1LDB9_9HYPH</name>
<evidence type="ECO:0000256" key="6">
    <source>
        <dbReference type="PROSITE-ProRule" id="PRU00169"/>
    </source>
</evidence>
<dbReference type="Gene3D" id="3.30.565.10">
    <property type="entry name" value="Histidine kinase-like ATPase, C-terminal domain"/>
    <property type="match status" value="1"/>
</dbReference>
<evidence type="ECO:0000256" key="2">
    <source>
        <dbReference type="ARBA" id="ARBA00012438"/>
    </source>
</evidence>
<comment type="catalytic activity">
    <reaction evidence="1">
        <text>ATP + protein L-histidine = ADP + protein N-phospho-L-histidine.</text>
        <dbReference type="EC" id="2.7.13.3"/>
    </reaction>
</comment>
<dbReference type="SUPFAM" id="SSF47384">
    <property type="entry name" value="Homodimeric domain of signal transducing histidine kinase"/>
    <property type="match status" value="1"/>
</dbReference>
<evidence type="ECO:0000313" key="10">
    <source>
        <dbReference type="EMBL" id="MCP8939505.1"/>
    </source>
</evidence>
<feature type="transmembrane region" description="Helical" evidence="7">
    <location>
        <begin position="87"/>
        <end position="112"/>
    </location>
</feature>
<proteinExistence type="predicted"/>
<dbReference type="SMART" id="SM00388">
    <property type="entry name" value="HisKA"/>
    <property type="match status" value="1"/>
</dbReference>
<keyword evidence="7" id="KW-1133">Transmembrane helix</keyword>
<sequence length="590" mass="63437">MANGSGELYGADRDAEIRELTALMARQIPVVLAAVVIVGVTALCVVESVHADLGWTGPWLASLLVVTAARAGMLVAYRLAADRFGPLFWKAGFTLASLFSGCLFGLFGWHVVSLGNSLLTAFAIMMLTGLTAGSLASLSALRAVYAAFAISAMGPVIVWFALRPQAAEQAMAILGLAFLLTHLGYSQLQNGTFRDLIRLRDHERRLVSEIAEARDRAERSSQEKTRFLLAAGHDLRQPLYAMRLLLDTLEGADMEHRRARIASIVQSADAIRDLLDRMLEAARAGVGGYAPHMGIVRMDDILRQVSLEFAADAAAKSLDFCVVGTRRAVRTDPVLLTQILRNFVGNAVRHTQHGRVLIGARPRGNRLSLQVWDTGPGIHADDIPTIFEPFRQLSNPGRQARRGHGLGLTIARGMAEIIGAPIEVRSWPGRGSMFAITVDLAVGGTIPSSEERLDRKRQAGPPVHEEGVVVLVVEDHPTARAVLVDILEGWGYRTIEAQDSDAALKAVVRAGPAPDIIVTDLRLPGAVDGMSLIARMRARFGRPIPALVVTGDPLAPEPDSDIIVLRKPISSGELAAALASMRNLPENAGA</sequence>
<dbReference type="PRINTS" id="PR00344">
    <property type="entry name" value="BCTRLSENSOR"/>
</dbReference>
<dbReference type="InterPro" id="IPR005467">
    <property type="entry name" value="His_kinase_dom"/>
</dbReference>
<evidence type="ECO:0000256" key="1">
    <source>
        <dbReference type="ARBA" id="ARBA00000085"/>
    </source>
</evidence>
<feature type="transmembrane region" description="Helical" evidence="7">
    <location>
        <begin position="57"/>
        <end position="80"/>
    </location>
</feature>
<dbReference type="Pfam" id="PF02518">
    <property type="entry name" value="HATPase_c"/>
    <property type="match status" value="1"/>
</dbReference>
<dbReference type="PROSITE" id="PS50110">
    <property type="entry name" value="RESPONSE_REGULATORY"/>
    <property type="match status" value="1"/>
</dbReference>
<evidence type="ECO:0000313" key="11">
    <source>
        <dbReference type="Proteomes" id="UP001205890"/>
    </source>
</evidence>
<evidence type="ECO:0000256" key="4">
    <source>
        <dbReference type="ARBA" id="ARBA00022679"/>
    </source>
</evidence>
<dbReference type="InterPro" id="IPR036890">
    <property type="entry name" value="HATPase_C_sf"/>
</dbReference>
<evidence type="ECO:0000256" key="3">
    <source>
        <dbReference type="ARBA" id="ARBA00022553"/>
    </source>
</evidence>
<accession>A0ABT1LDB9</accession>
<keyword evidence="10" id="KW-0067">ATP-binding</keyword>
<dbReference type="PANTHER" id="PTHR43047:SF9">
    <property type="entry name" value="HISTIDINE KINASE"/>
    <property type="match status" value="1"/>
</dbReference>
<keyword evidence="4" id="KW-0808">Transferase</keyword>
<dbReference type="InterPro" id="IPR036097">
    <property type="entry name" value="HisK_dim/P_sf"/>
</dbReference>